<name>A0A1H5ZRF4_9FLAO</name>
<proteinExistence type="predicted"/>
<dbReference type="EMBL" id="FNUS01000005">
    <property type="protein sequence ID" value="SEG38584.1"/>
    <property type="molecule type" value="Genomic_DNA"/>
</dbReference>
<protein>
    <submittedName>
        <fullName evidence="1">Uncharacterized protein</fullName>
    </submittedName>
</protein>
<organism evidence="1 2">
    <name type="scientific">Halpernia humi</name>
    <dbReference type="NCBI Taxonomy" id="493375"/>
    <lineage>
        <taxon>Bacteria</taxon>
        <taxon>Pseudomonadati</taxon>
        <taxon>Bacteroidota</taxon>
        <taxon>Flavobacteriia</taxon>
        <taxon>Flavobacteriales</taxon>
        <taxon>Weeksellaceae</taxon>
        <taxon>Chryseobacterium group</taxon>
        <taxon>Halpernia</taxon>
    </lineage>
</organism>
<evidence type="ECO:0000313" key="1">
    <source>
        <dbReference type="EMBL" id="SEG38584.1"/>
    </source>
</evidence>
<accession>A0A1H5ZRF4</accession>
<dbReference type="Proteomes" id="UP000236738">
    <property type="component" value="Unassembled WGS sequence"/>
</dbReference>
<keyword evidence="2" id="KW-1185">Reference proteome</keyword>
<dbReference type="AlphaFoldDB" id="A0A1H5ZRF4"/>
<reference evidence="2" key="1">
    <citation type="submission" date="2016-10" db="EMBL/GenBank/DDBJ databases">
        <authorList>
            <person name="Varghese N."/>
            <person name="Submissions S."/>
        </authorList>
    </citation>
    <scope>NUCLEOTIDE SEQUENCE [LARGE SCALE GENOMIC DNA]</scope>
    <source>
        <strain evidence="2">DSM 21580</strain>
    </source>
</reference>
<evidence type="ECO:0000313" key="2">
    <source>
        <dbReference type="Proteomes" id="UP000236738"/>
    </source>
</evidence>
<sequence>MDKPTKKRQSYNTEILTAVSEEYGVTTQFVRQCIRKEKHSLTADTIRAKYHELCGPSKKALEQYKIKPV</sequence>
<gene>
    <name evidence="1" type="ORF">SAMN05421847_2147</name>
</gene>